<organism evidence="16 17">
    <name type="scientific">Entomortierella chlamydospora</name>
    <dbReference type="NCBI Taxonomy" id="101097"/>
    <lineage>
        <taxon>Eukaryota</taxon>
        <taxon>Fungi</taxon>
        <taxon>Fungi incertae sedis</taxon>
        <taxon>Mucoromycota</taxon>
        <taxon>Mortierellomycotina</taxon>
        <taxon>Mortierellomycetes</taxon>
        <taxon>Mortierellales</taxon>
        <taxon>Mortierellaceae</taxon>
        <taxon>Entomortierella</taxon>
    </lineage>
</organism>
<dbReference type="CDD" id="cd17043">
    <property type="entry name" value="RA"/>
    <property type="match status" value="1"/>
</dbReference>
<protein>
    <recommendedName>
        <fullName evidence="2">mitogen-activated protein kinase kinase kinase</fullName>
        <ecNumber evidence="2">2.7.11.25</ecNumber>
    </recommendedName>
</protein>
<dbReference type="SUPFAM" id="SSF56112">
    <property type="entry name" value="Protein kinase-like (PK-like)"/>
    <property type="match status" value="1"/>
</dbReference>
<comment type="caution">
    <text evidence="16">The sequence shown here is derived from an EMBL/GenBank/DDBJ whole genome shotgun (WGS) entry which is preliminary data.</text>
</comment>
<name>A0A9P6MPV1_9FUNG</name>
<keyword evidence="7 10" id="KW-0067">ATP-binding</keyword>
<evidence type="ECO:0000256" key="8">
    <source>
        <dbReference type="ARBA" id="ARBA00047559"/>
    </source>
</evidence>
<feature type="region of interest" description="Disordered" evidence="11">
    <location>
        <begin position="609"/>
        <end position="636"/>
    </location>
</feature>
<dbReference type="InterPro" id="IPR032675">
    <property type="entry name" value="LRR_dom_sf"/>
</dbReference>
<feature type="region of interest" description="Disordered" evidence="11">
    <location>
        <begin position="463"/>
        <end position="571"/>
    </location>
</feature>
<evidence type="ECO:0000256" key="7">
    <source>
        <dbReference type="ARBA" id="ARBA00022840"/>
    </source>
</evidence>
<comment type="catalytic activity">
    <reaction evidence="8">
        <text>L-threonyl-[protein] + ATP = O-phospho-L-threonyl-[protein] + ADP + H(+)</text>
        <dbReference type="Rhea" id="RHEA:46608"/>
        <dbReference type="Rhea" id="RHEA-COMP:11060"/>
        <dbReference type="Rhea" id="RHEA-COMP:11605"/>
        <dbReference type="ChEBI" id="CHEBI:15378"/>
        <dbReference type="ChEBI" id="CHEBI:30013"/>
        <dbReference type="ChEBI" id="CHEBI:30616"/>
        <dbReference type="ChEBI" id="CHEBI:61977"/>
        <dbReference type="ChEBI" id="CHEBI:456216"/>
        <dbReference type="EC" id="2.7.11.25"/>
    </reaction>
</comment>
<dbReference type="PROSITE" id="PS00107">
    <property type="entry name" value="PROTEIN_KINASE_ATP"/>
    <property type="match status" value="1"/>
</dbReference>
<feature type="region of interest" description="Disordered" evidence="11">
    <location>
        <begin position="160"/>
        <end position="206"/>
    </location>
</feature>
<dbReference type="SUPFAM" id="SSF52047">
    <property type="entry name" value="RNI-like"/>
    <property type="match status" value="1"/>
</dbReference>
<comment type="catalytic activity">
    <reaction evidence="9">
        <text>L-seryl-[protein] + ATP = O-phospho-L-seryl-[protein] + ADP + H(+)</text>
        <dbReference type="Rhea" id="RHEA:17989"/>
        <dbReference type="Rhea" id="RHEA-COMP:9863"/>
        <dbReference type="Rhea" id="RHEA-COMP:11604"/>
        <dbReference type="ChEBI" id="CHEBI:15378"/>
        <dbReference type="ChEBI" id="CHEBI:29999"/>
        <dbReference type="ChEBI" id="CHEBI:30616"/>
        <dbReference type="ChEBI" id="CHEBI:83421"/>
        <dbReference type="ChEBI" id="CHEBI:456216"/>
        <dbReference type="EC" id="2.7.11.25"/>
    </reaction>
</comment>
<keyword evidence="3" id="KW-0723">Serine/threonine-protein kinase</keyword>
<evidence type="ECO:0000259" key="13">
    <source>
        <dbReference type="PROSITE" id="PS50105"/>
    </source>
</evidence>
<keyword evidence="5 10" id="KW-0547">Nucleotide-binding</keyword>
<dbReference type="EC" id="2.7.11.25" evidence="2"/>
<dbReference type="FunFam" id="3.30.200.20:FF:000387">
    <property type="entry name" value="Serine/threonine-protein kinase STE11"/>
    <property type="match status" value="1"/>
</dbReference>
<gene>
    <name evidence="16" type="primary">STE11</name>
    <name evidence="16" type="ORF">BGZ80_002130</name>
</gene>
<feature type="compositionally biased region" description="Polar residues" evidence="11">
    <location>
        <begin position="338"/>
        <end position="352"/>
    </location>
</feature>
<dbReference type="SMART" id="SM00454">
    <property type="entry name" value="SAM"/>
    <property type="match status" value="1"/>
</dbReference>
<dbReference type="Gene3D" id="1.10.510.10">
    <property type="entry name" value="Transferase(Phosphotransferase) domain 1"/>
    <property type="match status" value="1"/>
</dbReference>
<dbReference type="InterPro" id="IPR000719">
    <property type="entry name" value="Prot_kinase_dom"/>
</dbReference>
<dbReference type="InterPro" id="IPR013761">
    <property type="entry name" value="SAM/pointed_sf"/>
</dbReference>
<dbReference type="EMBL" id="JAAAID010001516">
    <property type="protein sequence ID" value="KAG0009722.1"/>
    <property type="molecule type" value="Genomic_DNA"/>
</dbReference>
<evidence type="ECO:0000313" key="16">
    <source>
        <dbReference type="EMBL" id="KAG0009722.1"/>
    </source>
</evidence>
<dbReference type="GO" id="GO:0004709">
    <property type="term" value="F:MAP kinase kinase kinase activity"/>
    <property type="evidence" value="ECO:0007669"/>
    <property type="project" value="UniProtKB-EC"/>
</dbReference>
<dbReference type="PROSITE" id="PS50181">
    <property type="entry name" value="FBOX"/>
    <property type="match status" value="1"/>
</dbReference>
<dbReference type="PROSITE" id="PS50011">
    <property type="entry name" value="PROTEIN_KINASE_DOM"/>
    <property type="match status" value="1"/>
</dbReference>
<dbReference type="InterPro" id="IPR000159">
    <property type="entry name" value="RA_dom"/>
</dbReference>
<feature type="compositionally biased region" description="Polar residues" evidence="11">
    <location>
        <begin position="582"/>
        <end position="592"/>
    </location>
</feature>
<dbReference type="InterPro" id="IPR017441">
    <property type="entry name" value="Protein_kinase_ATP_BS"/>
</dbReference>
<keyword evidence="6" id="KW-0418">Kinase</keyword>
<keyword evidence="4" id="KW-0808">Transferase</keyword>
<feature type="compositionally biased region" description="Polar residues" evidence="11">
    <location>
        <begin position="491"/>
        <end position="514"/>
    </location>
</feature>
<dbReference type="Gene3D" id="3.80.10.10">
    <property type="entry name" value="Ribonuclease Inhibitor"/>
    <property type="match status" value="1"/>
</dbReference>
<feature type="domain" description="SAM" evidence="13">
    <location>
        <begin position="44"/>
        <end position="107"/>
    </location>
</feature>
<evidence type="ECO:0000259" key="14">
    <source>
        <dbReference type="PROSITE" id="PS50181"/>
    </source>
</evidence>
<dbReference type="PROSITE" id="PS50105">
    <property type="entry name" value="SAM_DOMAIN"/>
    <property type="match status" value="1"/>
</dbReference>
<dbReference type="SMART" id="SM00367">
    <property type="entry name" value="LRR_CC"/>
    <property type="match status" value="2"/>
</dbReference>
<evidence type="ECO:0000256" key="6">
    <source>
        <dbReference type="ARBA" id="ARBA00022777"/>
    </source>
</evidence>
<dbReference type="Proteomes" id="UP000703661">
    <property type="component" value="Unassembled WGS sequence"/>
</dbReference>
<feature type="region of interest" description="Disordered" evidence="11">
    <location>
        <begin position="582"/>
        <end position="601"/>
    </location>
</feature>
<dbReference type="InterPro" id="IPR008271">
    <property type="entry name" value="Ser/Thr_kinase_AS"/>
</dbReference>
<evidence type="ECO:0000256" key="5">
    <source>
        <dbReference type="ARBA" id="ARBA00022741"/>
    </source>
</evidence>
<dbReference type="InterPro" id="IPR001660">
    <property type="entry name" value="SAM"/>
</dbReference>
<accession>A0A9P6MPV1</accession>
<evidence type="ECO:0000256" key="9">
    <source>
        <dbReference type="ARBA" id="ARBA00048329"/>
    </source>
</evidence>
<dbReference type="PANTHER" id="PTHR11584:SF369">
    <property type="entry name" value="MITOGEN-ACTIVATED PROTEIN KINASE KINASE KINASE 19-RELATED"/>
    <property type="match status" value="1"/>
</dbReference>
<feature type="binding site" evidence="10">
    <location>
        <position position="677"/>
    </location>
    <ligand>
        <name>ATP</name>
        <dbReference type="ChEBI" id="CHEBI:30616"/>
    </ligand>
</feature>
<dbReference type="InterPro" id="IPR001810">
    <property type="entry name" value="F-box_dom"/>
</dbReference>
<dbReference type="GO" id="GO:0005524">
    <property type="term" value="F:ATP binding"/>
    <property type="evidence" value="ECO:0007669"/>
    <property type="project" value="UniProtKB-UniRule"/>
</dbReference>
<reference evidence="16" key="1">
    <citation type="journal article" date="2020" name="Fungal Divers.">
        <title>Resolving the Mortierellaceae phylogeny through synthesis of multi-gene phylogenetics and phylogenomics.</title>
        <authorList>
            <person name="Vandepol N."/>
            <person name="Liber J."/>
            <person name="Desiro A."/>
            <person name="Na H."/>
            <person name="Kennedy M."/>
            <person name="Barry K."/>
            <person name="Grigoriev I.V."/>
            <person name="Miller A.N."/>
            <person name="O'Donnell K."/>
            <person name="Stajich J.E."/>
            <person name="Bonito G."/>
        </authorList>
    </citation>
    <scope>NUCLEOTIDE SEQUENCE</scope>
    <source>
        <strain evidence="16">NRRL 2769</strain>
    </source>
</reference>
<evidence type="ECO:0000256" key="4">
    <source>
        <dbReference type="ARBA" id="ARBA00022679"/>
    </source>
</evidence>
<comment type="similarity">
    <text evidence="1">Belongs to the protein kinase superfamily. STE Ser/Thr protein kinase family. MAP kinase kinase kinase subfamily.</text>
</comment>
<feature type="compositionally biased region" description="Basic and acidic residues" evidence="11">
    <location>
        <begin position="476"/>
        <end position="489"/>
    </location>
</feature>
<feature type="domain" description="Ras-associating" evidence="15">
    <location>
        <begin position="232"/>
        <end position="318"/>
    </location>
</feature>
<dbReference type="SMART" id="SM00220">
    <property type="entry name" value="S_TKc"/>
    <property type="match status" value="1"/>
</dbReference>
<sequence length="1324" mass="148011">MTSSSPRSFTFSASSGTPTPTTPTFDIYSYSNNAASFYEIMRQWDDEGIATWLHDNKMSQYDKLFVEHCVRGAALLELDHYALKEMGISSLADRIRLLTAVKTLRIRCLVVHSHSNNTNGQYHSSNKEKLEVPSMNKKESLGLGLGGDGSLLKSLKRSGSSKALNLKRNNSKSLARSNSKKQAHFEEPTSPRTPASRQMPRPCSPKLAPLLIHTNPYRSSHEAGIMSLESVKHRCIRVFDDGGQSRIVNVQDVTDAGAVYTRVLHKFNITDEMEKYSIFTLSGDTGDARSLGDDELLNICKSLDRPEKERLILRKKHQPVSHDILKRRGTTKKGGWNHGQSDEQASPTFSSFKDTSRMQTFFGQRPPDEIIESNLAEYFPGHRKELLREVSNVRSSLLFRNSQFMSRTSFMSRNSFIPRHSYLIEPGAADVLSQSLAHMSLQEADEAEEAETLASDIPGKQELESPLESPLENDQDQYKSKETKEEFGTRDNATLVNRNNNDRSSQGDENQNGDESAVADNKPTTQDQQGTIIPGVIVSEHSGEASTTRPAAIVPPPPPPESDLASKRATAARMSRISLANQRYHNSSLNRQSSAGSLSSILSGPPVSEIIARPRQPNGLGQKQRGASEGGSTRDNNVVPLENDYSWWIRGKFIGVGSFARVSLGWHRQMGTFMAVKQVELPVNNSYKEDKQKFLVEALEREIDLLKELHHERIVQYIGSDIEKGHINIFLEYVPGGSIATLLANYGPFSEILVRSFVKQILEGLDYLHECDIIHRDIKGANILVDNKGCIKISDFGISKKVEDHLKSINVKSSRPSLQGSTFWMAPEVVKQIETTYKADIWSLGCLIVEMFTGTHPFPQFSQMQALFQIGSNCTPDIPEDISDDAKDFLKRTFEGLSHSAFCSYSSGAPVYSTVVIIHLPIELQLRVVHYIDTLRELVHFRLVSTSTNALVMEPSFWEEILFSKQLFSKRSRIEAPRRASMGVFTNKPRSTDAPFIYHSSDANIIAHQPPWGNEATVSERGHPSQALLADTLSQPPSRPLPPSWLDVEESFLAFISRLSTLERTAHGVHVVAIKDWEGDATMTALWSNLVKFDGLTDLSINHSNLVNLKNQANKLWQHLTRLDLKDCIRLCDISGDPGLMSRLHELCLEGCVGLLDFSPLAPCGMYDLQYRKVNLSNTKIHDSELIEILKRSPHLQELRLDQCYELTAASLEAIGYGSRKPSIEVVDVANGVQIGAGHNLDDDVPQSVLSCSFCPKLKVLSIKDCYDMADGDVRALAGCRELEYINIRGLRRVNEETTGWLHLQGVPLRKALSPLGRWRYWHH</sequence>
<keyword evidence="17" id="KW-1185">Reference proteome</keyword>
<dbReference type="SMART" id="SM01304">
    <property type="entry name" value="Ras_bdg_2"/>
    <property type="match status" value="1"/>
</dbReference>
<dbReference type="Pfam" id="PF14847">
    <property type="entry name" value="Ras_bdg_2"/>
    <property type="match status" value="1"/>
</dbReference>
<dbReference type="PANTHER" id="PTHR11584">
    <property type="entry name" value="SERINE/THREONINE PROTEIN KINASE"/>
    <property type="match status" value="1"/>
</dbReference>
<feature type="compositionally biased region" description="Polar residues" evidence="11">
    <location>
        <begin position="522"/>
        <end position="531"/>
    </location>
</feature>
<dbReference type="Gene3D" id="3.10.20.90">
    <property type="entry name" value="Phosphatidylinositol 3-kinase Catalytic Subunit, Chain A, domain 1"/>
    <property type="match status" value="1"/>
</dbReference>
<dbReference type="PROSITE" id="PS00108">
    <property type="entry name" value="PROTEIN_KINASE_ST"/>
    <property type="match status" value="1"/>
</dbReference>
<dbReference type="InterPro" id="IPR006553">
    <property type="entry name" value="Leu-rich_rpt_Cys-con_subtyp"/>
</dbReference>
<evidence type="ECO:0000256" key="2">
    <source>
        <dbReference type="ARBA" id="ARBA00012406"/>
    </source>
</evidence>
<evidence type="ECO:0000259" key="15">
    <source>
        <dbReference type="PROSITE" id="PS50200"/>
    </source>
</evidence>
<dbReference type="SUPFAM" id="SSF47769">
    <property type="entry name" value="SAM/Pointed domain"/>
    <property type="match status" value="1"/>
</dbReference>
<dbReference type="Pfam" id="PF00536">
    <property type="entry name" value="SAM_1"/>
    <property type="match status" value="1"/>
</dbReference>
<feature type="domain" description="Protein kinase" evidence="12">
    <location>
        <begin position="648"/>
        <end position="915"/>
    </location>
</feature>
<proteinExistence type="inferred from homology"/>
<dbReference type="InterPro" id="IPR029458">
    <property type="entry name" value="Ras-bd_By2"/>
</dbReference>
<evidence type="ECO:0000256" key="10">
    <source>
        <dbReference type="PROSITE-ProRule" id="PRU10141"/>
    </source>
</evidence>
<dbReference type="PROSITE" id="PS50200">
    <property type="entry name" value="RA"/>
    <property type="match status" value="1"/>
</dbReference>
<feature type="domain" description="F-box" evidence="14">
    <location>
        <begin position="914"/>
        <end position="961"/>
    </location>
</feature>
<dbReference type="InterPro" id="IPR011009">
    <property type="entry name" value="Kinase-like_dom_sf"/>
</dbReference>
<feature type="region of interest" description="Disordered" evidence="11">
    <location>
        <begin position="329"/>
        <end position="352"/>
    </location>
</feature>
<evidence type="ECO:0000259" key="12">
    <source>
        <dbReference type="PROSITE" id="PS50011"/>
    </source>
</evidence>
<evidence type="ECO:0000256" key="11">
    <source>
        <dbReference type="SAM" id="MobiDB-lite"/>
    </source>
</evidence>
<evidence type="ECO:0000256" key="1">
    <source>
        <dbReference type="ARBA" id="ARBA00006529"/>
    </source>
</evidence>
<evidence type="ECO:0000256" key="3">
    <source>
        <dbReference type="ARBA" id="ARBA00022527"/>
    </source>
</evidence>
<feature type="compositionally biased region" description="Polar residues" evidence="11">
    <location>
        <begin position="167"/>
        <end position="177"/>
    </location>
</feature>
<evidence type="ECO:0000313" key="17">
    <source>
        <dbReference type="Proteomes" id="UP000703661"/>
    </source>
</evidence>
<dbReference type="Pfam" id="PF00069">
    <property type="entry name" value="Pkinase"/>
    <property type="match status" value="1"/>
</dbReference>
<dbReference type="Gene3D" id="1.10.150.50">
    <property type="entry name" value="Transcription Factor, Ets-1"/>
    <property type="match status" value="1"/>
</dbReference>